<dbReference type="EMBL" id="CAJNBJ010000016">
    <property type="protein sequence ID" value="CAE6759080.1"/>
    <property type="molecule type" value="Genomic_DNA"/>
</dbReference>
<feature type="region of interest" description="Disordered" evidence="1">
    <location>
        <begin position="1"/>
        <end position="39"/>
    </location>
</feature>
<evidence type="ECO:0000313" key="3">
    <source>
        <dbReference type="Proteomes" id="UP000675880"/>
    </source>
</evidence>
<reference evidence="2 3" key="1">
    <citation type="submission" date="2021-02" db="EMBL/GenBank/DDBJ databases">
        <authorList>
            <person name="Han P."/>
        </authorList>
    </citation>
    <scope>NUCLEOTIDE SEQUENCE [LARGE SCALE GENOMIC DNA]</scope>
    <source>
        <strain evidence="2">Candidatus Nitrospira sp. ZN2</strain>
    </source>
</reference>
<dbReference type="RefSeq" id="WP_213042702.1">
    <property type="nucleotide sequence ID" value="NZ_CAJNBJ010000016.1"/>
</dbReference>
<gene>
    <name evidence="2" type="ORF">NSPZN2_30552</name>
</gene>
<dbReference type="Pfam" id="PF11154">
    <property type="entry name" value="DUF2934"/>
    <property type="match status" value="1"/>
</dbReference>
<name>A0ABM8RL60_9BACT</name>
<keyword evidence="3" id="KW-1185">Reference proteome</keyword>
<evidence type="ECO:0000256" key="1">
    <source>
        <dbReference type="SAM" id="MobiDB-lite"/>
    </source>
</evidence>
<accession>A0ABM8RL60</accession>
<sequence>MLTPSPPNSRGQRRPTSTRTSAKPLRAASPSRTRQVSTSDDLKALIAKRAYERHAEQGYRHGFALDDWLVAEREILSQVPPV</sequence>
<dbReference type="Proteomes" id="UP000675880">
    <property type="component" value="Unassembled WGS sequence"/>
</dbReference>
<comment type="caution">
    <text evidence="2">The sequence shown here is derived from an EMBL/GenBank/DDBJ whole genome shotgun (WGS) entry which is preliminary data.</text>
</comment>
<protein>
    <recommendedName>
        <fullName evidence="4">DUF2934 domain-containing protein</fullName>
    </recommendedName>
</protein>
<feature type="compositionally biased region" description="Polar residues" evidence="1">
    <location>
        <begin position="30"/>
        <end position="39"/>
    </location>
</feature>
<organism evidence="2 3">
    <name type="scientific">Nitrospira defluvii</name>
    <dbReference type="NCBI Taxonomy" id="330214"/>
    <lineage>
        <taxon>Bacteria</taxon>
        <taxon>Pseudomonadati</taxon>
        <taxon>Nitrospirota</taxon>
        <taxon>Nitrospiria</taxon>
        <taxon>Nitrospirales</taxon>
        <taxon>Nitrospiraceae</taxon>
        <taxon>Nitrospira</taxon>
    </lineage>
</organism>
<evidence type="ECO:0008006" key="4">
    <source>
        <dbReference type="Google" id="ProtNLM"/>
    </source>
</evidence>
<feature type="compositionally biased region" description="Polar residues" evidence="1">
    <location>
        <begin position="8"/>
        <end position="21"/>
    </location>
</feature>
<dbReference type="InterPro" id="IPR021327">
    <property type="entry name" value="DUF2934"/>
</dbReference>
<proteinExistence type="predicted"/>
<evidence type="ECO:0000313" key="2">
    <source>
        <dbReference type="EMBL" id="CAE6759080.1"/>
    </source>
</evidence>